<dbReference type="AlphaFoldDB" id="A0A9X4HDU4"/>
<dbReference type="EMBL" id="JAMDHA010000020">
    <property type="protein sequence ID" value="MDD1009407.1"/>
    <property type="molecule type" value="Genomic_DNA"/>
</dbReference>
<dbReference type="Proteomes" id="UP001148185">
    <property type="component" value="Unassembled WGS sequence"/>
</dbReference>
<feature type="chain" id="PRO_5040998095" evidence="1">
    <location>
        <begin position="19"/>
        <end position="105"/>
    </location>
</feature>
<dbReference type="InterPro" id="IPR047676">
    <property type="entry name" value="FxLYD_dom"/>
</dbReference>
<accession>A0A9X4HDU4</accession>
<organism evidence="2 3">
    <name type="scientific">Pseudomonas shahriarae</name>
    <dbReference type="NCBI Taxonomy" id="2745512"/>
    <lineage>
        <taxon>Bacteria</taxon>
        <taxon>Pseudomonadati</taxon>
        <taxon>Pseudomonadota</taxon>
        <taxon>Gammaproteobacteria</taxon>
        <taxon>Pseudomonadales</taxon>
        <taxon>Pseudomonadaceae</taxon>
        <taxon>Pseudomonas</taxon>
    </lineage>
</organism>
<feature type="signal peptide" evidence="1">
    <location>
        <begin position="1"/>
        <end position="18"/>
    </location>
</feature>
<gene>
    <name evidence="2" type="ORF">M5G27_18180</name>
</gene>
<evidence type="ECO:0000313" key="2">
    <source>
        <dbReference type="EMBL" id="MDD1009407.1"/>
    </source>
</evidence>
<evidence type="ECO:0000256" key="1">
    <source>
        <dbReference type="SAM" id="SignalP"/>
    </source>
</evidence>
<sequence length="105" mass="10976">MRKIFAVAVILFSTFAVAEDRVSVSGLHVSQASAGYSVVEGIAHNNTNATLANVFVKFKLYDEGGTVVGNTIAHGADIGPGENWKFSAPATVPFANAKLSSIQAH</sequence>
<keyword evidence="1" id="KW-0732">Signal</keyword>
<evidence type="ECO:0000313" key="3">
    <source>
        <dbReference type="Proteomes" id="UP001148185"/>
    </source>
</evidence>
<comment type="caution">
    <text evidence="2">The sequence shown here is derived from an EMBL/GenBank/DDBJ whole genome shotgun (WGS) entry which is preliminary data.</text>
</comment>
<keyword evidence="3" id="KW-1185">Reference proteome</keyword>
<dbReference type="NCBIfam" id="NF038353">
    <property type="entry name" value="FxLYD_dom"/>
    <property type="match status" value="1"/>
</dbReference>
<reference evidence="2 3" key="1">
    <citation type="submission" date="2022-05" db="EMBL/GenBank/DDBJ databases">
        <title>Novel Pseudomonas spp. Isolated from a Rainbow Trout Aquaculture Facility.</title>
        <authorList>
            <person name="Testerman T."/>
            <person name="Graf J."/>
        </authorList>
    </citation>
    <scope>NUCLEOTIDE SEQUENCE [LARGE SCALE GENOMIC DNA]</scope>
    <source>
        <strain evidence="2 3">ID1042</strain>
    </source>
</reference>
<dbReference type="RefSeq" id="WP_273877492.1">
    <property type="nucleotide sequence ID" value="NZ_JAMDHA010000020.1"/>
</dbReference>
<name>A0A9X4HDU4_9PSED</name>
<protein>
    <submittedName>
        <fullName evidence="2">FxLYD domain-containing protein</fullName>
    </submittedName>
</protein>
<proteinExistence type="predicted"/>